<evidence type="ECO:0008006" key="4">
    <source>
        <dbReference type="Google" id="ProtNLM"/>
    </source>
</evidence>
<dbReference type="AlphaFoldDB" id="A0A940XJ14"/>
<accession>A0A940XJ14</accession>
<proteinExistence type="predicted"/>
<dbReference type="EMBL" id="JAGPNL010000007">
    <property type="protein sequence ID" value="MBQ0829321.1"/>
    <property type="molecule type" value="Genomic_DNA"/>
</dbReference>
<evidence type="ECO:0000313" key="3">
    <source>
        <dbReference type="Proteomes" id="UP000677875"/>
    </source>
</evidence>
<protein>
    <recommendedName>
        <fullName evidence="4">Secreted protein</fullName>
    </recommendedName>
</protein>
<sequence length="255" mass="27930">MTTSPVSRRTILVRAAAVAAAAATVSLPGSQFLASPAYAADQDPFSEAIRRAVRRANARNKRILTDSRSANGWEIENTVDQDGTIYTRPVPGVPLSGVQVRLGDPEEVLVHVVQRYHYEIDALRDGDVIGWRAPGQIRKNRPESNQASGTAVQIRPNFYPVGVTGGFFPQQVTVVRDILAELNGVVRWGGDDRTPDESLFYLTVKPEDPRLAKAAQKIRTWRATPGRGAGTPVDITSPIRREAARALESRQRRSA</sequence>
<dbReference type="RefSeq" id="WP_210874946.1">
    <property type="nucleotide sequence ID" value="NZ_JAGPNL010000007.1"/>
</dbReference>
<gene>
    <name evidence="2" type="ORF">J5Y05_22920</name>
</gene>
<dbReference type="InterPro" id="IPR006311">
    <property type="entry name" value="TAT_signal"/>
</dbReference>
<feature type="signal peptide" evidence="1">
    <location>
        <begin position="1"/>
        <end position="39"/>
    </location>
</feature>
<evidence type="ECO:0000313" key="2">
    <source>
        <dbReference type="EMBL" id="MBQ0829321.1"/>
    </source>
</evidence>
<reference evidence="2" key="1">
    <citation type="submission" date="2021-04" db="EMBL/GenBank/DDBJ databases">
        <title>Genome seq and assembly of Streptomyces sp. RG38.</title>
        <authorList>
            <person name="Chhetri G."/>
        </authorList>
    </citation>
    <scope>NUCLEOTIDE SEQUENCE</scope>
    <source>
        <strain evidence="2">RG38</strain>
    </source>
</reference>
<organism evidence="2 3">
    <name type="scientific">Streptomyces tagetis</name>
    <dbReference type="NCBI Taxonomy" id="2820809"/>
    <lineage>
        <taxon>Bacteria</taxon>
        <taxon>Bacillati</taxon>
        <taxon>Actinomycetota</taxon>
        <taxon>Actinomycetes</taxon>
        <taxon>Kitasatosporales</taxon>
        <taxon>Streptomycetaceae</taxon>
        <taxon>Streptomyces</taxon>
    </lineage>
</organism>
<comment type="caution">
    <text evidence="2">The sequence shown here is derived from an EMBL/GenBank/DDBJ whole genome shotgun (WGS) entry which is preliminary data.</text>
</comment>
<keyword evidence="3" id="KW-1185">Reference proteome</keyword>
<dbReference type="PROSITE" id="PS51318">
    <property type="entry name" value="TAT"/>
    <property type="match status" value="1"/>
</dbReference>
<dbReference type="Proteomes" id="UP000677875">
    <property type="component" value="Unassembled WGS sequence"/>
</dbReference>
<evidence type="ECO:0000256" key="1">
    <source>
        <dbReference type="SAM" id="SignalP"/>
    </source>
</evidence>
<name>A0A940XJ14_9ACTN</name>
<feature type="chain" id="PRO_5037027291" description="Secreted protein" evidence="1">
    <location>
        <begin position="40"/>
        <end position="255"/>
    </location>
</feature>
<keyword evidence="1" id="KW-0732">Signal</keyword>